<keyword evidence="9" id="KW-0614">Plasmid</keyword>
<keyword evidence="9" id="KW-0282">Flagellum</keyword>
<evidence type="ECO:0000313" key="9">
    <source>
        <dbReference type="EMBL" id="ADW70909.1"/>
    </source>
</evidence>
<comment type="similarity">
    <text evidence="2">Belongs to the FliN/MopA/SpaO family.</text>
</comment>
<dbReference type="InterPro" id="IPR036429">
    <property type="entry name" value="SpoA-like_sf"/>
</dbReference>
<dbReference type="PRINTS" id="PR00956">
    <property type="entry name" value="FLGMOTORFLIN"/>
</dbReference>
<dbReference type="AlphaFoldDB" id="E8X625"/>
<evidence type="ECO:0000256" key="3">
    <source>
        <dbReference type="ARBA" id="ARBA00021897"/>
    </source>
</evidence>
<keyword evidence="5" id="KW-0145">Chemotaxis</keyword>
<dbReference type="InterPro" id="IPR051469">
    <property type="entry name" value="FliN/MopA/SpaO"/>
</dbReference>
<accession>E8X625</accession>
<dbReference type="Proteomes" id="UP000000343">
    <property type="component" value="Plasmid pACIX901"/>
</dbReference>
<keyword evidence="7" id="KW-0472">Membrane</keyword>
<reference evidence="10" key="1">
    <citation type="submission" date="2011-01" db="EMBL/GenBank/DDBJ databases">
        <title>Complete sequence of plasmid1 of Acidobacterium sp. MP5ACTX9.</title>
        <authorList>
            <consortium name="US DOE Joint Genome Institute"/>
            <person name="Lucas S."/>
            <person name="Copeland A."/>
            <person name="Lapidus A."/>
            <person name="Cheng J.-F."/>
            <person name="Goodwin L."/>
            <person name="Pitluck S."/>
            <person name="Teshima H."/>
            <person name="Detter J.C."/>
            <person name="Han C."/>
            <person name="Tapia R."/>
            <person name="Land M."/>
            <person name="Hauser L."/>
            <person name="Kyrpides N."/>
            <person name="Ivanova N."/>
            <person name="Ovchinnikova G."/>
            <person name="Pagani I."/>
            <person name="Rawat S.R."/>
            <person name="Mannisto M."/>
            <person name="Haggblom M.M."/>
            <person name="Woyke T."/>
        </authorList>
    </citation>
    <scope>NUCLEOTIDE SEQUENCE [LARGE SCALE GENOMIC DNA]</scope>
    <source>
        <strain evidence="10">MP5ACTX9</strain>
        <plasmid evidence="10">Plasmid pACIX901</plasmid>
    </source>
</reference>
<dbReference type="Pfam" id="PF01052">
    <property type="entry name" value="FliMN_C"/>
    <property type="match status" value="1"/>
</dbReference>
<organism evidence="10">
    <name type="scientific">Granulicella tundricola (strain ATCC BAA-1859 / DSM 23138 / MP5ACTX9)</name>
    <dbReference type="NCBI Taxonomy" id="1198114"/>
    <lineage>
        <taxon>Bacteria</taxon>
        <taxon>Pseudomonadati</taxon>
        <taxon>Acidobacteriota</taxon>
        <taxon>Terriglobia</taxon>
        <taxon>Terriglobales</taxon>
        <taxon>Acidobacteriaceae</taxon>
        <taxon>Granulicella</taxon>
    </lineage>
</organism>
<evidence type="ECO:0000259" key="8">
    <source>
        <dbReference type="Pfam" id="PF01052"/>
    </source>
</evidence>
<keyword evidence="9" id="KW-0969">Cilium</keyword>
<dbReference type="GO" id="GO:0005886">
    <property type="term" value="C:plasma membrane"/>
    <property type="evidence" value="ECO:0007669"/>
    <property type="project" value="UniProtKB-SubCell"/>
</dbReference>
<keyword evidence="10" id="KW-1185">Reference proteome</keyword>
<dbReference type="GO" id="GO:0009425">
    <property type="term" value="C:bacterial-type flagellum basal body"/>
    <property type="evidence" value="ECO:0007669"/>
    <property type="project" value="InterPro"/>
</dbReference>
<keyword evidence="6" id="KW-0283">Flagellar rotation</keyword>
<feature type="domain" description="Flagellar motor switch protein FliN-like C-terminal" evidence="8">
    <location>
        <begin position="186"/>
        <end position="256"/>
    </location>
</feature>
<evidence type="ECO:0000256" key="6">
    <source>
        <dbReference type="ARBA" id="ARBA00022779"/>
    </source>
</evidence>
<dbReference type="PANTHER" id="PTHR43484">
    <property type="match status" value="1"/>
</dbReference>
<geneLocation type="plasmid" evidence="9 10">
    <name>pACIX901</name>
</geneLocation>
<dbReference type="OrthoDB" id="9773459at2"/>
<evidence type="ECO:0000256" key="1">
    <source>
        <dbReference type="ARBA" id="ARBA00004413"/>
    </source>
</evidence>
<dbReference type="InterPro" id="IPR001543">
    <property type="entry name" value="FliN-like_C"/>
</dbReference>
<dbReference type="GO" id="GO:0006935">
    <property type="term" value="P:chemotaxis"/>
    <property type="evidence" value="ECO:0007669"/>
    <property type="project" value="UniProtKB-KW"/>
</dbReference>
<comment type="subcellular location">
    <subcellularLocation>
        <location evidence="1">Cell membrane</location>
        <topology evidence="1">Peripheral membrane protein</topology>
        <orientation evidence="1">Cytoplasmic side</orientation>
    </subcellularLocation>
</comment>
<evidence type="ECO:0000256" key="4">
    <source>
        <dbReference type="ARBA" id="ARBA00022475"/>
    </source>
</evidence>
<evidence type="ECO:0000256" key="5">
    <source>
        <dbReference type="ARBA" id="ARBA00022500"/>
    </source>
</evidence>
<name>E8X625_GRATM</name>
<proteinExistence type="inferred from homology"/>
<keyword evidence="9" id="KW-0966">Cell projection</keyword>
<dbReference type="KEGG" id="acm:AciX9_4129"/>
<dbReference type="PANTHER" id="PTHR43484:SF1">
    <property type="entry name" value="FLAGELLAR MOTOR SWITCH PROTEIN FLIN"/>
    <property type="match status" value="1"/>
</dbReference>
<dbReference type="Gene3D" id="2.30.330.10">
    <property type="entry name" value="SpoA-like"/>
    <property type="match status" value="1"/>
</dbReference>
<gene>
    <name evidence="9" type="ordered locus">AciX9_4129</name>
</gene>
<dbReference type="EMBL" id="CP002481">
    <property type="protein sequence ID" value="ADW70909.1"/>
    <property type="molecule type" value="Genomic_DNA"/>
</dbReference>
<dbReference type="InterPro" id="IPR001172">
    <property type="entry name" value="FliN_T3SS_HrcQb"/>
</dbReference>
<dbReference type="RefSeq" id="WP_013572821.1">
    <property type="nucleotide sequence ID" value="NC_015057.1"/>
</dbReference>
<sequence length="261" mass="28400">MQAPEISSTKTLESLFCGALAKPFSDACTSTWHLALSTEPVPTAPALEDAVIFRCTFSGEVSGQGFALLRHAEVVTLGLQDMLDDTDAFGDEHAMALSSIFEASCNELCQHLSQKSPVTVQVERMSAPELPTDRLAELFLEAEGTKIRVSILLFFDQQLVTTYQNASAQTFSFPEVTGTSTSNLNLVLDVELNVTLRFGQRQLSLREVLDLTSGSVVELDRQVDEPVELVLDGKVVARGEAVIIDGNYGMRITQVLQQVTA</sequence>
<dbReference type="HOGENOM" id="CLU_1118280_0_0_0"/>
<protein>
    <recommendedName>
        <fullName evidence="3">Flagellar motor switch protein FliN</fullName>
    </recommendedName>
</protein>
<keyword evidence="4" id="KW-1003">Cell membrane</keyword>
<dbReference type="SUPFAM" id="SSF101801">
    <property type="entry name" value="Surface presentation of antigens (SPOA)"/>
    <property type="match status" value="1"/>
</dbReference>
<dbReference type="GO" id="GO:0071973">
    <property type="term" value="P:bacterial-type flagellum-dependent cell motility"/>
    <property type="evidence" value="ECO:0007669"/>
    <property type="project" value="InterPro"/>
</dbReference>
<evidence type="ECO:0000313" key="10">
    <source>
        <dbReference type="Proteomes" id="UP000000343"/>
    </source>
</evidence>
<evidence type="ECO:0000256" key="7">
    <source>
        <dbReference type="ARBA" id="ARBA00023136"/>
    </source>
</evidence>
<dbReference type="GO" id="GO:0003774">
    <property type="term" value="F:cytoskeletal motor activity"/>
    <property type="evidence" value="ECO:0007669"/>
    <property type="project" value="InterPro"/>
</dbReference>
<evidence type="ECO:0000256" key="2">
    <source>
        <dbReference type="ARBA" id="ARBA00009226"/>
    </source>
</evidence>